<dbReference type="PANTHER" id="PTHR15598:SF14">
    <property type="entry name" value="VARICOSE-RELATED PROTEIN-RELATED"/>
    <property type="match status" value="1"/>
</dbReference>
<evidence type="ECO:0000256" key="6">
    <source>
        <dbReference type="ARBA" id="ARBA00023136"/>
    </source>
</evidence>
<sequence length="143" mass="16168">MVLLNTLLFSEGYIYGFFAEDVHLVASASIAIAIYVWKITEGTDEDDKPQIGEGESVHPQVCWHCHKQVGWIYGSVTEVILIGFKMNCHGRRSVFCVPKRAASRVLLPLIFRIVFTKFLGGLNIFIQVFDVALFFNAIYTCVF</sequence>
<dbReference type="InterPro" id="IPR005150">
    <property type="entry name" value="Cellulose_synth"/>
</dbReference>
<dbReference type="EMBL" id="CM007902">
    <property type="protein sequence ID" value="OTG01083.1"/>
    <property type="molecule type" value="Genomic_DNA"/>
</dbReference>
<dbReference type="PANTHER" id="PTHR15598">
    <property type="entry name" value="ENHANCER OF MRNA-DECAPPING PROTEIN 4"/>
    <property type="match status" value="1"/>
</dbReference>
<dbReference type="OrthoDB" id="1705751at2759"/>
<keyword evidence="3" id="KW-0808">Transferase</keyword>
<evidence type="ECO:0000256" key="1">
    <source>
        <dbReference type="ARBA" id="ARBA00004308"/>
    </source>
</evidence>
<keyword evidence="5 7" id="KW-1133">Transmembrane helix</keyword>
<dbReference type="Gramene" id="mRNA:HanXRQr2_Chr13g0582391">
    <property type="protein sequence ID" value="mRNA:HanXRQr2_Chr13g0582391"/>
    <property type="gene ID" value="HanXRQr2_Chr13g0582391"/>
</dbReference>
<evidence type="ECO:0000256" key="2">
    <source>
        <dbReference type="ARBA" id="ARBA00022676"/>
    </source>
</evidence>
<dbReference type="Proteomes" id="UP000215914">
    <property type="component" value="Chromosome 13"/>
</dbReference>
<keyword evidence="6 7" id="KW-0472">Membrane</keyword>
<evidence type="ECO:0000256" key="5">
    <source>
        <dbReference type="ARBA" id="ARBA00022989"/>
    </source>
</evidence>
<feature type="transmembrane region" description="Helical" evidence="7">
    <location>
        <begin position="124"/>
        <end position="142"/>
    </location>
</feature>
<reference evidence="8 10" key="1">
    <citation type="journal article" date="2017" name="Nature">
        <title>The sunflower genome provides insights into oil metabolism, flowering and Asterid evolution.</title>
        <authorList>
            <person name="Badouin H."/>
            <person name="Gouzy J."/>
            <person name="Grassa C.J."/>
            <person name="Murat F."/>
            <person name="Staton S.E."/>
            <person name="Cottret L."/>
            <person name="Lelandais-Briere C."/>
            <person name="Owens G.L."/>
            <person name="Carrere S."/>
            <person name="Mayjonade B."/>
            <person name="Legrand L."/>
            <person name="Gill N."/>
            <person name="Kane N.C."/>
            <person name="Bowers J.E."/>
            <person name="Hubner S."/>
            <person name="Bellec A."/>
            <person name="Berard A."/>
            <person name="Berges H."/>
            <person name="Blanchet N."/>
            <person name="Boniface M.C."/>
            <person name="Brunel D."/>
            <person name="Catrice O."/>
            <person name="Chaidir N."/>
            <person name="Claudel C."/>
            <person name="Donnadieu C."/>
            <person name="Faraut T."/>
            <person name="Fievet G."/>
            <person name="Helmstetter N."/>
            <person name="King M."/>
            <person name="Knapp S.J."/>
            <person name="Lai Z."/>
            <person name="Le Paslier M.C."/>
            <person name="Lippi Y."/>
            <person name="Lorenzon L."/>
            <person name="Mandel J.R."/>
            <person name="Marage G."/>
            <person name="Marchand G."/>
            <person name="Marquand E."/>
            <person name="Bret-Mestries E."/>
            <person name="Morien E."/>
            <person name="Nambeesan S."/>
            <person name="Nguyen T."/>
            <person name="Pegot-Espagnet P."/>
            <person name="Pouilly N."/>
            <person name="Raftis F."/>
            <person name="Sallet E."/>
            <person name="Schiex T."/>
            <person name="Thomas J."/>
            <person name="Vandecasteele C."/>
            <person name="Vares D."/>
            <person name="Vear F."/>
            <person name="Vautrin S."/>
            <person name="Crespi M."/>
            <person name="Mangin B."/>
            <person name="Burke J.M."/>
            <person name="Salse J."/>
            <person name="Munos S."/>
            <person name="Vincourt P."/>
            <person name="Rieseberg L.H."/>
            <person name="Langlade N.B."/>
        </authorList>
    </citation>
    <scope>NUCLEOTIDE SEQUENCE [LARGE SCALE GENOMIC DNA]</scope>
    <source>
        <strain evidence="10">cv. SF193</strain>
        <tissue evidence="8">Leaves</tissue>
    </source>
</reference>
<comment type="subcellular location">
    <subcellularLocation>
        <location evidence="1">Endomembrane system</location>
    </subcellularLocation>
</comment>
<evidence type="ECO:0000313" key="10">
    <source>
        <dbReference type="Proteomes" id="UP000215914"/>
    </source>
</evidence>
<accession>A0A251SRB7</accession>
<evidence type="ECO:0000256" key="4">
    <source>
        <dbReference type="ARBA" id="ARBA00022692"/>
    </source>
</evidence>
<keyword evidence="2" id="KW-0328">Glycosyltransferase</keyword>
<reference evidence="8" key="3">
    <citation type="submission" date="2020-06" db="EMBL/GenBank/DDBJ databases">
        <title>Helianthus annuus Genome sequencing and assembly Release 2.</title>
        <authorList>
            <person name="Gouzy J."/>
            <person name="Langlade N."/>
            <person name="Munos S."/>
        </authorList>
    </citation>
    <scope>NUCLEOTIDE SEQUENCE</scope>
    <source>
        <tissue evidence="8">Leaves</tissue>
    </source>
</reference>
<dbReference type="GO" id="GO:0016020">
    <property type="term" value="C:membrane"/>
    <property type="evidence" value="ECO:0007669"/>
    <property type="project" value="InterPro"/>
</dbReference>
<name>A0A251SRB7_HELAN</name>
<gene>
    <name evidence="9" type="ORF">HannXRQ_Chr13g0398151</name>
    <name evidence="8" type="ORF">HanXRQr2_Chr13g0582391</name>
</gene>
<dbReference type="InParanoid" id="A0A251SRB7"/>
<evidence type="ECO:0000256" key="3">
    <source>
        <dbReference type="ARBA" id="ARBA00022679"/>
    </source>
</evidence>
<dbReference type="GO" id="GO:0030244">
    <property type="term" value="P:cellulose biosynthetic process"/>
    <property type="evidence" value="ECO:0007669"/>
    <property type="project" value="InterPro"/>
</dbReference>
<reference evidence="9" key="2">
    <citation type="submission" date="2017-02" db="EMBL/GenBank/DDBJ databases">
        <title>Sunflower complete genome.</title>
        <authorList>
            <person name="Langlade N."/>
            <person name="Munos S."/>
        </authorList>
    </citation>
    <scope>NUCLEOTIDE SEQUENCE [LARGE SCALE GENOMIC DNA]</scope>
    <source>
        <tissue evidence="9">Leaves</tissue>
    </source>
</reference>
<evidence type="ECO:0000313" key="8">
    <source>
        <dbReference type="EMBL" id="KAF5772882.1"/>
    </source>
</evidence>
<feature type="transmembrane region" description="Helical" evidence="7">
    <location>
        <begin position="12"/>
        <end position="37"/>
    </location>
</feature>
<protein>
    <submittedName>
        <fullName evidence="8 9">Cellulose synthase</fullName>
    </submittedName>
</protein>
<dbReference type="AlphaFoldDB" id="A0A251SRB7"/>
<dbReference type="GO" id="GO:0012505">
    <property type="term" value="C:endomembrane system"/>
    <property type="evidence" value="ECO:0007669"/>
    <property type="project" value="UniProtKB-SubCell"/>
</dbReference>
<evidence type="ECO:0000256" key="7">
    <source>
        <dbReference type="SAM" id="Phobius"/>
    </source>
</evidence>
<dbReference type="EMBL" id="MNCJ02000328">
    <property type="protein sequence ID" value="KAF5772882.1"/>
    <property type="molecule type" value="Genomic_DNA"/>
</dbReference>
<proteinExistence type="predicted"/>
<organism evidence="9 10">
    <name type="scientific">Helianthus annuus</name>
    <name type="common">Common sunflower</name>
    <dbReference type="NCBI Taxonomy" id="4232"/>
    <lineage>
        <taxon>Eukaryota</taxon>
        <taxon>Viridiplantae</taxon>
        <taxon>Streptophyta</taxon>
        <taxon>Embryophyta</taxon>
        <taxon>Tracheophyta</taxon>
        <taxon>Spermatophyta</taxon>
        <taxon>Magnoliopsida</taxon>
        <taxon>eudicotyledons</taxon>
        <taxon>Gunneridae</taxon>
        <taxon>Pentapetalae</taxon>
        <taxon>asterids</taxon>
        <taxon>campanulids</taxon>
        <taxon>Asterales</taxon>
        <taxon>Asteraceae</taxon>
        <taxon>Asteroideae</taxon>
        <taxon>Heliantheae alliance</taxon>
        <taxon>Heliantheae</taxon>
        <taxon>Helianthus</taxon>
    </lineage>
</organism>
<keyword evidence="10" id="KW-1185">Reference proteome</keyword>
<dbReference type="Pfam" id="PF03552">
    <property type="entry name" value="Cellulose_synt"/>
    <property type="match status" value="1"/>
</dbReference>
<evidence type="ECO:0000313" key="9">
    <source>
        <dbReference type="EMBL" id="OTG01083.1"/>
    </source>
</evidence>
<keyword evidence="4 7" id="KW-0812">Transmembrane</keyword>
<dbReference type="InterPro" id="IPR045152">
    <property type="entry name" value="EDC4-like"/>
</dbReference>
<dbReference type="STRING" id="4232.A0A251SRB7"/>
<dbReference type="GO" id="GO:0016760">
    <property type="term" value="F:cellulose synthase (UDP-forming) activity"/>
    <property type="evidence" value="ECO:0007669"/>
    <property type="project" value="InterPro"/>
</dbReference>
<dbReference type="GO" id="GO:0031087">
    <property type="term" value="P:deadenylation-independent decapping of nuclear-transcribed mRNA"/>
    <property type="evidence" value="ECO:0007669"/>
    <property type="project" value="InterPro"/>
</dbReference>